<dbReference type="InterPro" id="IPR036874">
    <property type="entry name" value="Carbonic_anhydrase_sf"/>
</dbReference>
<gene>
    <name evidence="3" type="ORF">IC627_22605</name>
</gene>
<sequence length="241" mass="25778">MCTDNCGMDLSKRKLLKYSTGIAALSIVGSTLSITYAASLTKEERDNMSPNDVVNSLIDGNKRFISNKPLNHDYRAQKKSSQHGQYPSAVILSCIDSRAPAEIILDTGIGELFNSRVAGNISNDDILGSMEFACAAAGAKVVFVMGHTKCGAVKGAIANVELGNLTGLLDKIKPAIKKTTFAGDRTAENYDFVDAVAKTNVLLVINDIRENSATLKKLEDEGKIKIVGAMYDISNGKVSLI</sequence>
<dbReference type="SUPFAM" id="SSF53056">
    <property type="entry name" value="beta-carbonic anhydrase, cab"/>
    <property type="match status" value="1"/>
</dbReference>
<evidence type="ECO:0000313" key="4">
    <source>
        <dbReference type="Proteomes" id="UP000516656"/>
    </source>
</evidence>
<dbReference type="NCBIfam" id="NF011765">
    <property type="entry name" value="PRK15219.1"/>
    <property type="match status" value="1"/>
</dbReference>
<geneLocation type="plasmid" evidence="3 4">
    <name>pPHDP70</name>
</geneLocation>
<feature type="binding site" evidence="2">
    <location>
        <position position="94"/>
    </location>
    <ligand>
        <name>Zn(2+)</name>
        <dbReference type="ChEBI" id="CHEBI:29105"/>
    </ligand>
</feature>
<dbReference type="PANTHER" id="PTHR11002:SF79">
    <property type="entry name" value="CARBONIC ANHYDRASE 2"/>
    <property type="match status" value="1"/>
</dbReference>
<dbReference type="InterPro" id="IPR001765">
    <property type="entry name" value="Carbonic_anhydrase"/>
</dbReference>
<dbReference type="AlphaFoldDB" id="A0A1Q9GSY5"/>
<dbReference type="Gene3D" id="3.40.1050.10">
    <property type="entry name" value="Carbonic anhydrase"/>
    <property type="match status" value="1"/>
</dbReference>
<evidence type="ECO:0000256" key="2">
    <source>
        <dbReference type="PIRSR" id="PIRSR601765-1"/>
    </source>
</evidence>
<dbReference type="PANTHER" id="PTHR11002">
    <property type="entry name" value="CARBONIC ANHYDRASE"/>
    <property type="match status" value="1"/>
</dbReference>
<reference evidence="3 4" key="1">
    <citation type="submission" date="2020-09" db="EMBL/GenBank/DDBJ databases">
        <title>Complete, closed and curated genome sequences of Photobacterium damselae subsp. piscicida isolates from Australia indicate localised evolution and additional plasmid-borne pathogenicity mechanisms.</title>
        <authorList>
            <person name="Baseggio L."/>
            <person name="Silayeva O."/>
            <person name="Buller N."/>
            <person name="Landos M."/>
            <person name="Engelstaedter J."/>
            <person name="Barnes A.C."/>
        </authorList>
    </citation>
    <scope>NUCLEOTIDE SEQUENCE [LARGE SCALE GENOMIC DNA]</scope>
    <source>
        <strain evidence="3 4">AS-16-0540-1</strain>
        <plasmid evidence="3 4">pPHDP70</plasmid>
    </source>
</reference>
<proteinExistence type="inferred from homology"/>
<feature type="binding site" evidence="2">
    <location>
        <position position="150"/>
    </location>
    <ligand>
        <name>Zn(2+)</name>
        <dbReference type="ChEBI" id="CHEBI:29105"/>
    </ligand>
</feature>
<dbReference type="EMBL" id="CP061857">
    <property type="protein sequence ID" value="QOD59069.1"/>
    <property type="molecule type" value="Genomic_DNA"/>
</dbReference>
<name>A0A1Q9GSY5_PHODP</name>
<dbReference type="CDD" id="cd03378">
    <property type="entry name" value="beta_CA_cladeC"/>
    <property type="match status" value="1"/>
</dbReference>
<organism evidence="3 4">
    <name type="scientific">Photobacterium damsela subsp. piscicida</name>
    <name type="common">Pasteurella piscicida</name>
    <dbReference type="NCBI Taxonomy" id="38294"/>
    <lineage>
        <taxon>Bacteria</taxon>
        <taxon>Pseudomonadati</taxon>
        <taxon>Pseudomonadota</taxon>
        <taxon>Gammaproteobacteria</taxon>
        <taxon>Vibrionales</taxon>
        <taxon>Vibrionaceae</taxon>
        <taxon>Photobacterium</taxon>
    </lineage>
</organism>
<accession>A0A1Q9GSY5</accession>
<evidence type="ECO:0000256" key="1">
    <source>
        <dbReference type="ARBA" id="ARBA00006217"/>
    </source>
</evidence>
<comment type="similarity">
    <text evidence="1">Belongs to the beta-class carbonic anhydrase family.</text>
</comment>
<dbReference type="GO" id="GO:0004089">
    <property type="term" value="F:carbonate dehydratase activity"/>
    <property type="evidence" value="ECO:0007669"/>
    <property type="project" value="InterPro"/>
</dbReference>
<evidence type="ECO:0000313" key="3">
    <source>
        <dbReference type="EMBL" id="QOD59069.1"/>
    </source>
</evidence>
<feature type="binding site" evidence="2">
    <location>
        <position position="147"/>
    </location>
    <ligand>
        <name>Zn(2+)</name>
        <dbReference type="ChEBI" id="CHEBI:29105"/>
    </ligand>
</feature>
<keyword evidence="2" id="KW-0479">Metal-binding</keyword>
<dbReference type="SMART" id="SM00947">
    <property type="entry name" value="Pro_CA"/>
    <property type="match status" value="1"/>
</dbReference>
<feature type="binding site" evidence="2">
    <location>
        <position position="96"/>
    </location>
    <ligand>
        <name>Zn(2+)</name>
        <dbReference type="ChEBI" id="CHEBI:29105"/>
    </ligand>
</feature>
<dbReference type="Proteomes" id="UP000516656">
    <property type="component" value="Plasmid pPHDP70"/>
</dbReference>
<keyword evidence="2" id="KW-0862">Zinc</keyword>
<dbReference type="GO" id="GO:0008270">
    <property type="term" value="F:zinc ion binding"/>
    <property type="evidence" value="ECO:0007669"/>
    <property type="project" value="InterPro"/>
</dbReference>
<comment type="cofactor">
    <cofactor evidence="2">
        <name>Zn(2+)</name>
        <dbReference type="ChEBI" id="CHEBI:29105"/>
    </cofactor>
    <text evidence="2">Binds 1 zinc ion per subunit.</text>
</comment>
<protein>
    <submittedName>
        <fullName evidence="3">Carbonic anhydrase</fullName>
    </submittedName>
</protein>
<keyword evidence="3" id="KW-0614">Plasmid</keyword>
<dbReference type="Pfam" id="PF00484">
    <property type="entry name" value="Pro_CA"/>
    <property type="match status" value="1"/>
</dbReference>
<dbReference type="RefSeq" id="WP_044179391.1">
    <property type="nucleotide sequence ID" value="NZ_CP061864.1"/>
</dbReference>